<dbReference type="Proteomes" id="UP000195305">
    <property type="component" value="Unassembled WGS sequence"/>
</dbReference>
<dbReference type="AlphaFoldDB" id="A0A1Y4STL7"/>
<dbReference type="OrthoDB" id="1698671at2"/>
<reference evidence="2 3" key="1">
    <citation type="journal article" date="2018" name="BMC Genomics">
        <title>Whole genome sequencing and function prediction of 133 gut anaerobes isolated from chicken caecum in pure cultures.</title>
        <authorList>
            <person name="Medvecky M."/>
            <person name="Cejkova D."/>
            <person name="Polansky O."/>
            <person name="Karasova D."/>
            <person name="Kubasova T."/>
            <person name="Cizek A."/>
            <person name="Rychlik I."/>
        </authorList>
    </citation>
    <scope>NUCLEOTIDE SEQUENCE [LARGE SCALE GENOMIC DNA]</scope>
    <source>
        <strain evidence="2 3">An13</strain>
    </source>
</reference>
<proteinExistence type="predicted"/>
<dbReference type="GO" id="GO:0016787">
    <property type="term" value="F:hydrolase activity"/>
    <property type="evidence" value="ECO:0007669"/>
    <property type="project" value="UniProtKB-KW"/>
</dbReference>
<dbReference type="SUPFAM" id="SSF69279">
    <property type="entry name" value="Phage tail proteins"/>
    <property type="match status" value="1"/>
</dbReference>
<evidence type="ECO:0000313" key="2">
    <source>
        <dbReference type="EMBL" id="OUQ33256.1"/>
    </source>
</evidence>
<sequence>MAVELIIQNGTKAYLPVVEDTIEWTTERKGVPGKLAFKILNDGHIDIQEGNAVRFKYDDKNVFFGFMFEKGTDKSKEVSITCYDQLRYLKNKDTYVYTNKTAKGFIKMVADDFGLRCGNLIETSWTISNRVEENKTLFDMFQNALDITLQNTGELFVLYDDFGKLTLDHIQNMRIPLLIDEETSEDYDYKSSIDGEVYNQIKLTYDNEKTGKREVYISKDSNHINEWGLLQYYETIDENTNGKSKANALLSLYNKKIKSLKIKNVLGDVRVRGGSSVIVRLTLMDIKIDSFMIVEKAKHTFTNNSHLMDLELKGGVFNG</sequence>
<evidence type="ECO:0000313" key="3">
    <source>
        <dbReference type="Proteomes" id="UP000195305"/>
    </source>
</evidence>
<protein>
    <submittedName>
        <fullName evidence="2">Hydrolase</fullName>
    </submittedName>
</protein>
<organism evidence="2 3">
    <name type="scientific">Massilimicrobiota timonensis</name>
    <dbReference type="NCBI Taxonomy" id="1776392"/>
    <lineage>
        <taxon>Bacteria</taxon>
        <taxon>Bacillati</taxon>
        <taxon>Bacillota</taxon>
        <taxon>Erysipelotrichia</taxon>
        <taxon>Erysipelotrichales</taxon>
        <taxon>Erysipelotrichaceae</taxon>
        <taxon>Massilimicrobiota</taxon>
    </lineage>
</organism>
<comment type="caution">
    <text evidence="2">The sequence shown here is derived from an EMBL/GenBank/DDBJ whole genome shotgun (WGS) entry which is preliminary data.</text>
</comment>
<dbReference type="Pfam" id="PF24032">
    <property type="entry name" value="YQBQ"/>
    <property type="match status" value="1"/>
</dbReference>
<dbReference type="EMBL" id="NFLJ01000034">
    <property type="protein sequence ID" value="OUQ33256.1"/>
    <property type="molecule type" value="Genomic_DNA"/>
</dbReference>
<feature type="domain" description="YqbQ/XkdQ" evidence="1">
    <location>
        <begin position="22"/>
        <end position="313"/>
    </location>
</feature>
<dbReference type="InterPro" id="IPR056937">
    <property type="entry name" value="YqbQ/XkdQ"/>
</dbReference>
<keyword evidence="3" id="KW-1185">Reference proteome</keyword>
<evidence type="ECO:0000259" key="1">
    <source>
        <dbReference type="Pfam" id="PF24032"/>
    </source>
</evidence>
<keyword evidence="2" id="KW-0378">Hydrolase</keyword>
<name>A0A1Y4STL7_9FIRM</name>
<gene>
    <name evidence="2" type="ORF">B5E75_10985</name>
</gene>
<dbReference type="RefSeq" id="WP_087359185.1">
    <property type="nucleotide sequence ID" value="NZ_NFLJ01000034.1"/>
</dbReference>
<accession>A0A1Y4STL7</accession>